<name>A0A553N8G7_TIGCA</name>
<sequence length="514" mass="56941">MPRVPIYILIITEVEHYGSDLPPPFIIKREKVRSQYVALVTILAVSVVNQCSATSVNEISTNPDPLVCTTDKECLMKNSYCESVPLSSGSVVVVGDGVGKSGECRCLKHFYNYKNKECLPGKLLSFPCHLDAQCQGRVAHSLCVQGHCACSRGTVAFHRHTCVKGASLEEVCYSNQQCHLEDPNTFCQFILRNVFGRCKCEFGTDPRTGKCKERFKVLGSTCYIPGPCEGISNSLCVPNDVQEAFCRCRPGFIPYNDRSCLPPITLKGIGSFRPRSVSLGYPCDSDAQCQSSDLRSICHEGLCTCNSTVHRDTQWIITRLRRRFPRSRHWFCNQNSPRLCPRGTFQCRSDGRCISRFFVCDGKPDCDDSSDEECEAFNCPKATFQCTYSGQCLTTSKVCDGTLDCSQGEDEKGCQNATAMDCPSSTFRCHDRSQCLPGYEQCNSQIGCSDGSDEMECHGNPWRLNEDSQAPIDPTCPFRCRNGNCRALDVVCSGKDGCGDDSDEDQCQICKCPP</sequence>
<keyword evidence="5" id="KW-1185">Reference proteome</keyword>
<evidence type="ECO:0000313" key="5">
    <source>
        <dbReference type="Proteomes" id="UP000318571"/>
    </source>
</evidence>
<dbReference type="CDD" id="cd00112">
    <property type="entry name" value="LDLa"/>
    <property type="match status" value="4"/>
</dbReference>
<dbReference type="InterPro" id="IPR002172">
    <property type="entry name" value="LDrepeatLR_classA_rpt"/>
</dbReference>
<dbReference type="AlphaFoldDB" id="A0A553N8G7"/>
<evidence type="ECO:0000256" key="1">
    <source>
        <dbReference type="ARBA" id="ARBA00023157"/>
    </source>
</evidence>
<dbReference type="PROSITE" id="PS50068">
    <property type="entry name" value="LDLRA_2"/>
    <property type="match status" value="4"/>
</dbReference>
<comment type="caution">
    <text evidence="4">The sequence shown here is derived from an EMBL/GenBank/DDBJ whole genome shotgun (WGS) entry which is preliminary data.</text>
</comment>
<evidence type="ECO:0000313" key="4">
    <source>
        <dbReference type="EMBL" id="TRY61741.1"/>
    </source>
</evidence>
<feature type="disulfide bond" evidence="2">
    <location>
        <begin position="492"/>
        <end position="507"/>
    </location>
</feature>
<gene>
    <name evidence="4" type="ORF">TCAL_09527</name>
</gene>
<feature type="disulfide bond" evidence="2">
    <location>
        <begin position="399"/>
        <end position="414"/>
    </location>
</feature>
<dbReference type="OMA" id="NRRKCPE"/>
<proteinExistence type="predicted"/>
<dbReference type="SUPFAM" id="SSF57424">
    <property type="entry name" value="LDL receptor-like module"/>
    <property type="match status" value="4"/>
</dbReference>
<dbReference type="EMBL" id="VCGU01000459">
    <property type="protein sequence ID" value="TRY61741.1"/>
    <property type="molecule type" value="Genomic_DNA"/>
</dbReference>
<dbReference type="SMART" id="SM00192">
    <property type="entry name" value="LDLa"/>
    <property type="match status" value="4"/>
</dbReference>
<keyword evidence="1 2" id="KW-1015">Disulfide bond</keyword>
<dbReference type="InterPro" id="IPR036055">
    <property type="entry name" value="LDL_receptor-like_sf"/>
</dbReference>
<reference evidence="4 5" key="1">
    <citation type="journal article" date="2018" name="Nat. Ecol. Evol.">
        <title>Genomic signatures of mitonuclear coevolution across populations of Tigriopus californicus.</title>
        <authorList>
            <person name="Barreto F.S."/>
            <person name="Watson E.T."/>
            <person name="Lima T.G."/>
            <person name="Willett C.S."/>
            <person name="Edmands S."/>
            <person name="Li W."/>
            <person name="Burton R.S."/>
        </authorList>
    </citation>
    <scope>NUCLEOTIDE SEQUENCE [LARGE SCALE GENOMIC DNA]</scope>
    <source>
        <strain evidence="4 5">San Diego</strain>
    </source>
</reference>
<dbReference type="Pfam" id="PF01683">
    <property type="entry name" value="EB"/>
    <property type="match status" value="1"/>
</dbReference>
<dbReference type="InterPro" id="IPR006149">
    <property type="entry name" value="EB_dom"/>
</dbReference>
<evidence type="ECO:0000256" key="2">
    <source>
        <dbReference type="PROSITE-ProRule" id="PRU00124"/>
    </source>
</evidence>
<feature type="domain" description="EB" evidence="3">
    <location>
        <begin position="159"/>
        <end position="211"/>
    </location>
</feature>
<feature type="disulfide bond" evidence="2">
    <location>
        <begin position="442"/>
        <end position="457"/>
    </location>
</feature>
<dbReference type="Pfam" id="PF00057">
    <property type="entry name" value="Ldl_recept_a"/>
    <property type="match status" value="3"/>
</dbReference>
<dbReference type="PRINTS" id="PR00261">
    <property type="entry name" value="LDLRECEPTOR"/>
</dbReference>
<accession>A0A553N8G7</accession>
<organism evidence="4 5">
    <name type="scientific">Tigriopus californicus</name>
    <name type="common">Marine copepod</name>
    <dbReference type="NCBI Taxonomy" id="6832"/>
    <lineage>
        <taxon>Eukaryota</taxon>
        <taxon>Metazoa</taxon>
        <taxon>Ecdysozoa</taxon>
        <taxon>Arthropoda</taxon>
        <taxon>Crustacea</taxon>
        <taxon>Multicrustacea</taxon>
        <taxon>Hexanauplia</taxon>
        <taxon>Copepoda</taxon>
        <taxon>Harpacticoida</taxon>
        <taxon>Harpacticidae</taxon>
        <taxon>Tigriopus</taxon>
    </lineage>
</organism>
<feature type="disulfide bond" evidence="2">
    <location>
        <begin position="480"/>
        <end position="498"/>
    </location>
</feature>
<dbReference type="STRING" id="6832.A0A553N8G7"/>
<evidence type="ECO:0000259" key="3">
    <source>
        <dbReference type="Pfam" id="PF01683"/>
    </source>
</evidence>
<dbReference type="Gene3D" id="4.10.400.10">
    <property type="entry name" value="Low-density Lipoprotein Receptor"/>
    <property type="match status" value="3"/>
</dbReference>
<dbReference type="Proteomes" id="UP000318571">
    <property type="component" value="Chromosome 8"/>
</dbReference>
<dbReference type="PANTHER" id="PTHR39069">
    <property type="entry name" value="ECDYSONE-INDUCIBLE GENE E1, ISOFORM A"/>
    <property type="match status" value="1"/>
</dbReference>
<comment type="caution">
    <text evidence="2">Lacks conserved residue(s) required for the propagation of feature annotation.</text>
</comment>
<protein>
    <recommendedName>
        <fullName evidence="3">EB domain-containing protein</fullName>
    </recommendedName>
</protein>
<dbReference type="PANTHER" id="PTHR39069:SF1">
    <property type="entry name" value="ECDYSONE-INDUCIBLE GENE E1, ISOFORM A"/>
    <property type="match status" value="1"/>
</dbReference>
<dbReference type="InterPro" id="IPR023415">
    <property type="entry name" value="LDLR_class-A_CS"/>
</dbReference>
<dbReference type="PROSITE" id="PS01209">
    <property type="entry name" value="LDLRA_1"/>
    <property type="match status" value="2"/>
</dbReference>